<dbReference type="Proteomes" id="UP000515152">
    <property type="component" value="Chromosome 7"/>
</dbReference>
<dbReference type="InterPro" id="IPR043138">
    <property type="entry name" value="GGT_lsub"/>
</dbReference>
<feature type="binding site" evidence="3">
    <location>
        <begin position="438"/>
        <end position="439"/>
    </location>
    <ligand>
        <name>L-glutamate</name>
        <dbReference type="ChEBI" id="CHEBI:29985"/>
    </ligand>
</feature>
<feature type="binding site" evidence="3">
    <location>
        <position position="461"/>
    </location>
    <ligand>
        <name>L-glutamate</name>
        <dbReference type="ChEBI" id="CHEBI:29985"/>
    </ligand>
</feature>
<dbReference type="FunFam" id="3.60.20.40:FF:000011">
    <property type="entry name" value="Gamma-glutamyltransferase 5a"/>
    <property type="match status" value="1"/>
</dbReference>
<feature type="active site" description="Nucleophile" evidence="2">
    <location>
        <position position="380"/>
    </location>
</feature>
<dbReference type="RefSeq" id="XP_012673199.2">
    <property type="nucleotide sequence ID" value="XM_012817745.3"/>
</dbReference>
<comment type="subcellular location">
    <subcellularLocation>
        <location evidence="4">Membrane</location>
        <topology evidence="4">Single-pass type II membrane protein</topology>
    </subcellularLocation>
</comment>
<gene>
    <name evidence="6" type="primary">ggt5a</name>
</gene>
<dbReference type="AlphaFoldDB" id="A0A6P3VJ22"/>
<keyword evidence="4" id="KW-0808">Transferase</keyword>
<feature type="transmembrane region" description="Helical" evidence="4">
    <location>
        <begin position="12"/>
        <end position="30"/>
    </location>
</feature>
<dbReference type="GO" id="GO:1901750">
    <property type="term" value="P:leukotriene D4 biosynthetic process"/>
    <property type="evidence" value="ECO:0007669"/>
    <property type="project" value="TreeGrafter"/>
</dbReference>
<dbReference type="Gene3D" id="1.10.246.130">
    <property type="match status" value="1"/>
</dbReference>
<reference evidence="6" key="1">
    <citation type="submission" date="2025-08" db="UniProtKB">
        <authorList>
            <consortium name="RefSeq"/>
        </authorList>
    </citation>
    <scope>IDENTIFICATION</scope>
</reference>
<dbReference type="EC" id="2.3.2.2" evidence="4"/>
<dbReference type="PRINTS" id="PR01210">
    <property type="entry name" value="GGTRANSPTASE"/>
</dbReference>
<dbReference type="InterPro" id="IPR000101">
    <property type="entry name" value="GGT_peptidase"/>
</dbReference>
<comment type="catalytic activity">
    <reaction evidence="4">
        <text>an N-terminal (5-L-glutamyl)-[peptide] + an alpha-amino acid = 5-L-glutamyl amino acid + an N-terminal L-alpha-aminoacyl-[peptide]</text>
        <dbReference type="Rhea" id="RHEA:23904"/>
        <dbReference type="Rhea" id="RHEA-COMP:9780"/>
        <dbReference type="Rhea" id="RHEA-COMP:9795"/>
        <dbReference type="ChEBI" id="CHEBI:77644"/>
        <dbReference type="ChEBI" id="CHEBI:78597"/>
        <dbReference type="ChEBI" id="CHEBI:78599"/>
        <dbReference type="ChEBI" id="CHEBI:78608"/>
        <dbReference type="EC" id="2.3.2.2"/>
    </reaction>
</comment>
<dbReference type="UniPathway" id="UPA00204"/>
<dbReference type="GeneID" id="105891570"/>
<protein>
    <recommendedName>
        <fullName evidence="4">Glutathione hydrolase</fullName>
        <ecNumber evidence="4">2.3.2.2</ecNumber>
        <ecNumber evidence="4">3.4.19.13</ecNumber>
    </recommendedName>
    <alternativeName>
        <fullName evidence="4">Gamma-glutamyltransferase</fullName>
    </alternativeName>
    <alternativeName>
        <fullName evidence="4">Gamma-glutamyltranspeptidase</fullName>
    </alternativeName>
</protein>
<dbReference type="CTD" id="569734"/>
<dbReference type="GO" id="GO:0036374">
    <property type="term" value="F:glutathione hydrolase activity"/>
    <property type="evidence" value="ECO:0007669"/>
    <property type="project" value="UniProtKB-UniRule"/>
</dbReference>
<evidence type="ECO:0000313" key="6">
    <source>
        <dbReference type="RefSeq" id="XP_012673199.2"/>
    </source>
</evidence>
<dbReference type="GO" id="GO:0006954">
    <property type="term" value="P:inflammatory response"/>
    <property type="evidence" value="ECO:0007669"/>
    <property type="project" value="TreeGrafter"/>
</dbReference>
<dbReference type="KEGG" id="char:105891570"/>
<accession>A0A6P3VJ22</accession>
<dbReference type="Pfam" id="PF01019">
    <property type="entry name" value="G_glu_transpept"/>
    <property type="match status" value="1"/>
</dbReference>
<dbReference type="GO" id="GO:0006751">
    <property type="term" value="P:glutathione catabolic process"/>
    <property type="evidence" value="ECO:0007669"/>
    <property type="project" value="UniProtKB-UniRule"/>
</dbReference>
<keyword evidence="4" id="KW-0378">Hydrolase</keyword>
<comment type="catalytic activity">
    <reaction evidence="4">
        <text>an S-substituted glutathione + H2O = an S-substituted L-cysteinylglycine + L-glutamate</text>
        <dbReference type="Rhea" id="RHEA:59468"/>
        <dbReference type="ChEBI" id="CHEBI:15377"/>
        <dbReference type="ChEBI" id="CHEBI:29985"/>
        <dbReference type="ChEBI" id="CHEBI:90779"/>
        <dbReference type="ChEBI" id="CHEBI:143103"/>
        <dbReference type="EC" id="3.4.19.13"/>
    </reaction>
</comment>
<organism evidence="5 6">
    <name type="scientific">Clupea harengus</name>
    <name type="common">Atlantic herring</name>
    <dbReference type="NCBI Taxonomy" id="7950"/>
    <lineage>
        <taxon>Eukaryota</taxon>
        <taxon>Metazoa</taxon>
        <taxon>Chordata</taxon>
        <taxon>Craniata</taxon>
        <taxon>Vertebrata</taxon>
        <taxon>Euteleostomi</taxon>
        <taxon>Actinopterygii</taxon>
        <taxon>Neopterygii</taxon>
        <taxon>Teleostei</taxon>
        <taxon>Clupei</taxon>
        <taxon>Clupeiformes</taxon>
        <taxon>Clupeoidei</taxon>
        <taxon>Clupeidae</taxon>
        <taxon>Clupea</taxon>
    </lineage>
</organism>
<dbReference type="PANTHER" id="PTHR11686">
    <property type="entry name" value="GAMMA GLUTAMYL TRANSPEPTIDASE"/>
    <property type="match status" value="1"/>
</dbReference>
<evidence type="ECO:0000256" key="2">
    <source>
        <dbReference type="PIRSR" id="PIRSR600101-1"/>
    </source>
</evidence>
<dbReference type="FunFam" id="1.10.246.130:FF:000001">
    <property type="entry name" value="Gamma-glutamyltransferase 5 isoform 1"/>
    <property type="match status" value="1"/>
</dbReference>
<dbReference type="PANTHER" id="PTHR11686:SF19">
    <property type="entry name" value="GLUTATHIONE HYDROLASE 5 PROENZYME"/>
    <property type="match status" value="1"/>
</dbReference>
<feature type="binding site" evidence="3">
    <location>
        <position position="108"/>
    </location>
    <ligand>
        <name>L-glutamate</name>
        <dbReference type="ChEBI" id="CHEBI:29985"/>
    </ligand>
</feature>
<evidence type="ECO:0000313" key="5">
    <source>
        <dbReference type="Proteomes" id="UP000515152"/>
    </source>
</evidence>
<comment type="pathway">
    <text evidence="4">Sulfur metabolism; glutathione metabolism.</text>
</comment>
<name>A0A6P3VJ22_CLUHA</name>
<keyword evidence="4" id="KW-0012">Acyltransferase</keyword>
<sequence>MAKPTLKLCMCLCLVLNSIVIIGVLCVALLTHQGCSDEDFGKAAVAADSEMCSKIGRDTLRRGGSAVDGAIATLVCTSIIHPQSMGIGGGSIFTIREKDGKVKIINSRETVPKGFNSKLMTMCPKSFQLMSGNDWIGVPGEIRGYEEAHRRYGRLPWASLFEPTIKMAREGFPLPPVLARFLTVLDKDKTLPVRNLFVDRDGNLLKEGDTLRFEKLADTLEIIAEKGADAFYTGDIARDLISDIQEAGGKLSLEDLSLFSVQVLDAWKVPLGDYDMYIPPPPAGGAVLSFILNTMRGYKPTPASLEGQQKTLTFQRYVETSKFANALRRFLSDPRFRSSKEALAATQEEFAERTRAMIQDSQTHDAQYYNVTPSLDSMGTTHVSVLAEDGMAVSITSTINHIFGSRVFSPKTGIILNNELSDFCGKASSIQAGEQPPSSMSPAILYSKSKKHTMVVGGSGGSMIITGMALTIMNHLWMGKSLKDAISAPVVFVDSKNALNFEPNFDKGVEENLKALGHVVEQRKMFYNVINAVSKKDGCITAVSDERKLGKAAGY</sequence>
<evidence type="ECO:0000256" key="1">
    <source>
        <dbReference type="ARBA" id="ARBA00009381"/>
    </source>
</evidence>
<dbReference type="SUPFAM" id="SSF56235">
    <property type="entry name" value="N-terminal nucleophile aminohydrolases (Ntn hydrolases)"/>
    <property type="match status" value="1"/>
</dbReference>
<dbReference type="InterPro" id="IPR029055">
    <property type="entry name" value="Ntn_hydrolases_N"/>
</dbReference>
<dbReference type="GO" id="GO:0002951">
    <property type="term" value="F:leukotriene-C(4) hydrolase"/>
    <property type="evidence" value="ECO:0007669"/>
    <property type="project" value="TreeGrafter"/>
</dbReference>
<dbReference type="GO" id="GO:0103068">
    <property type="term" value="F:leukotriene C4 gamma-glutamyl transferase activity"/>
    <property type="evidence" value="ECO:0007669"/>
    <property type="project" value="UniProtKB-EC"/>
</dbReference>
<dbReference type="GO" id="GO:0005886">
    <property type="term" value="C:plasma membrane"/>
    <property type="evidence" value="ECO:0007669"/>
    <property type="project" value="TreeGrafter"/>
</dbReference>
<comment type="catalytic activity">
    <reaction evidence="4">
        <text>glutathione + H2O = L-cysteinylglycine + L-glutamate</text>
        <dbReference type="Rhea" id="RHEA:28807"/>
        <dbReference type="ChEBI" id="CHEBI:15377"/>
        <dbReference type="ChEBI" id="CHEBI:29985"/>
        <dbReference type="ChEBI" id="CHEBI:57925"/>
        <dbReference type="ChEBI" id="CHEBI:61694"/>
        <dbReference type="EC" id="3.4.19.13"/>
    </reaction>
</comment>
<comment type="function">
    <text evidence="4">Cleaves the gamma-glutamyl peptide bond of glutathione and glutathione conjugates.</text>
</comment>
<feature type="binding site" evidence="3">
    <location>
        <position position="422"/>
    </location>
    <ligand>
        <name>L-glutamate</name>
        <dbReference type="ChEBI" id="CHEBI:29985"/>
    </ligand>
</feature>
<dbReference type="OrthoDB" id="1081007at2759"/>
<keyword evidence="4" id="KW-0472">Membrane</keyword>
<feature type="binding site" evidence="3">
    <location>
        <begin position="398"/>
        <end position="400"/>
    </location>
    <ligand>
        <name>L-glutamate</name>
        <dbReference type="ChEBI" id="CHEBI:29985"/>
    </ligand>
</feature>
<keyword evidence="5" id="KW-1185">Reference proteome</keyword>
<evidence type="ECO:0000256" key="4">
    <source>
        <dbReference type="RuleBase" id="RU368068"/>
    </source>
</evidence>
<keyword evidence="4" id="KW-1133">Transmembrane helix</keyword>
<dbReference type="InterPro" id="IPR043137">
    <property type="entry name" value="GGT_ssub_C"/>
</dbReference>
<evidence type="ECO:0000256" key="3">
    <source>
        <dbReference type="PIRSR" id="PIRSR600101-2"/>
    </source>
</evidence>
<keyword evidence="4" id="KW-0812">Transmembrane</keyword>
<comment type="similarity">
    <text evidence="1">Belongs to the gamma-glutamyltransferase family.</text>
</comment>
<dbReference type="EC" id="3.4.19.13" evidence="4"/>
<dbReference type="Gene3D" id="3.60.20.40">
    <property type="match status" value="1"/>
</dbReference>
<proteinExistence type="inferred from homology"/>